<dbReference type="EMBL" id="UOEF01000246">
    <property type="protein sequence ID" value="VAV97498.1"/>
    <property type="molecule type" value="Genomic_DNA"/>
</dbReference>
<dbReference type="AlphaFoldDB" id="A0A3B0SAG0"/>
<reference evidence="1" key="1">
    <citation type="submission" date="2018-06" db="EMBL/GenBank/DDBJ databases">
        <authorList>
            <person name="Zhirakovskaya E."/>
        </authorList>
    </citation>
    <scope>NUCLEOTIDE SEQUENCE</scope>
</reference>
<sequence>MALAFDYLDRRMLGAVLLTDSLGQSLPESVQISCDDADIWQKKPGELIVRSARDLDGHDRAFEEPPMLPAIGSQRIDVDIRAGSSSYLSRRFALNLPLDPDPANKANDNSLFQHQRIVMPPSPSAQVAGGSAALLVRVTRASDDHAIEGAVVRVRPSGTLPEVTSLTNAIGEAMLIIAAVPLSSPGAGATVTSDYAAQVDAIIDPALIRFHAPEDYFSALQKAGRRRRDFIDPDDVVSRLSGAATTQQAIQLASGKTRSALIEWTPP</sequence>
<gene>
    <name evidence="1" type="ORF">MNBD_ALPHA04-1390</name>
</gene>
<accession>A0A3B0SAG0</accession>
<proteinExistence type="predicted"/>
<name>A0A3B0SAG0_9ZZZZ</name>
<protein>
    <submittedName>
        <fullName evidence="1">Uncharacterized protein</fullName>
    </submittedName>
</protein>
<evidence type="ECO:0000313" key="1">
    <source>
        <dbReference type="EMBL" id="VAV97498.1"/>
    </source>
</evidence>
<organism evidence="1">
    <name type="scientific">hydrothermal vent metagenome</name>
    <dbReference type="NCBI Taxonomy" id="652676"/>
    <lineage>
        <taxon>unclassified sequences</taxon>
        <taxon>metagenomes</taxon>
        <taxon>ecological metagenomes</taxon>
    </lineage>
</organism>